<evidence type="ECO:0008006" key="3">
    <source>
        <dbReference type="Google" id="ProtNLM"/>
    </source>
</evidence>
<gene>
    <name evidence="1" type="ORF">GCM10023185_32880</name>
</gene>
<evidence type="ECO:0000313" key="2">
    <source>
        <dbReference type="Proteomes" id="UP001501153"/>
    </source>
</evidence>
<accession>A0ABP8IN30</accession>
<reference evidence="2" key="1">
    <citation type="journal article" date="2019" name="Int. J. Syst. Evol. Microbiol.">
        <title>The Global Catalogue of Microorganisms (GCM) 10K type strain sequencing project: providing services to taxonomists for standard genome sequencing and annotation.</title>
        <authorList>
            <consortium name="The Broad Institute Genomics Platform"/>
            <consortium name="The Broad Institute Genome Sequencing Center for Infectious Disease"/>
            <person name="Wu L."/>
            <person name="Ma J."/>
        </authorList>
    </citation>
    <scope>NUCLEOTIDE SEQUENCE [LARGE SCALE GENOMIC DNA]</scope>
    <source>
        <strain evidence="2">JCM 17923</strain>
    </source>
</reference>
<comment type="caution">
    <text evidence="1">The sequence shown here is derived from an EMBL/GenBank/DDBJ whole genome shotgun (WGS) entry which is preliminary data.</text>
</comment>
<organism evidence="1 2">
    <name type="scientific">Hymenobacter saemangeumensis</name>
    <dbReference type="NCBI Taxonomy" id="1084522"/>
    <lineage>
        <taxon>Bacteria</taxon>
        <taxon>Pseudomonadati</taxon>
        <taxon>Bacteroidota</taxon>
        <taxon>Cytophagia</taxon>
        <taxon>Cytophagales</taxon>
        <taxon>Hymenobacteraceae</taxon>
        <taxon>Hymenobacter</taxon>
    </lineage>
</organism>
<proteinExistence type="predicted"/>
<dbReference type="InterPro" id="IPR019504">
    <property type="entry name" value="Peptidase_U49_Lit_pept"/>
</dbReference>
<dbReference type="Proteomes" id="UP001501153">
    <property type="component" value="Unassembled WGS sequence"/>
</dbReference>
<evidence type="ECO:0000313" key="1">
    <source>
        <dbReference type="EMBL" id="GAA4363847.1"/>
    </source>
</evidence>
<protein>
    <recommendedName>
        <fullName evidence="3">Peptidase U49</fullName>
    </recommendedName>
</protein>
<name>A0ABP8IN30_9BACT</name>
<dbReference type="Pfam" id="PF10463">
    <property type="entry name" value="Peptidase_U49"/>
    <property type="match status" value="1"/>
</dbReference>
<sequence length="319" mass="36723">MKKSYYDSQAHKHTQPVRVLYQNLKHWFKNTYPQFQTEELDKAIKNLGLHEEINVIDREDKVAMPAGVGTFKIITIQETFLSYLWCISYSLLFIYDKQIHEPKINPDFELTDDLTEKLSKAHSLFKYGLSLLKSYNYWDIEDLPNPEYYDELDDEYIEKANGVYVNAVNFILLHELAHVSLGHIDNDISHEENGTKAEAQEILDGEYEADAFAFERIVKGASYLTNQSTVAAGVVTGLCSFLFFTTTLKGGDHPDPDERLKIALDKLNLQPEDNLWGVSCLAFKLWAMATGIELNWPPIVDTYQDLFNLTVQTLNKRKH</sequence>
<dbReference type="EMBL" id="BAABGZ010000070">
    <property type="protein sequence ID" value="GAA4363847.1"/>
    <property type="molecule type" value="Genomic_DNA"/>
</dbReference>
<keyword evidence="2" id="KW-1185">Reference proteome</keyword>